<protein>
    <submittedName>
        <fullName evidence="3">Uncharacterized protein</fullName>
    </submittedName>
</protein>
<keyword evidence="2" id="KW-0812">Transmembrane</keyword>
<reference evidence="3 4" key="1">
    <citation type="submission" date="2018-10" db="EMBL/GenBank/DDBJ databases">
        <title>Fifty Aureobasidium pullulans genomes reveal a recombining polyextremotolerant generalist.</title>
        <authorList>
            <person name="Gostincar C."/>
            <person name="Turk M."/>
            <person name="Zajc J."/>
            <person name="Gunde-Cimerman N."/>
        </authorList>
    </citation>
    <scope>NUCLEOTIDE SEQUENCE [LARGE SCALE GENOMIC DNA]</scope>
    <source>
        <strain evidence="3 4">EXF-3403</strain>
    </source>
</reference>
<feature type="transmembrane region" description="Helical" evidence="2">
    <location>
        <begin position="198"/>
        <end position="219"/>
    </location>
</feature>
<keyword evidence="2" id="KW-1133">Transmembrane helix</keyword>
<feature type="region of interest" description="Disordered" evidence="1">
    <location>
        <begin position="335"/>
        <end position="375"/>
    </location>
</feature>
<dbReference type="Proteomes" id="UP000310039">
    <property type="component" value="Unassembled WGS sequence"/>
</dbReference>
<proteinExistence type="predicted"/>
<keyword evidence="2" id="KW-0472">Membrane</keyword>
<name>A0A4S9Y6S4_AURPU</name>
<feature type="compositionally biased region" description="Basic and acidic residues" evidence="1">
    <location>
        <begin position="335"/>
        <end position="346"/>
    </location>
</feature>
<dbReference type="EMBL" id="QZBT01000005">
    <property type="protein sequence ID" value="THZ88698.1"/>
    <property type="molecule type" value="Genomic_DNA"/>
</dbReference>
<comment type="caution">
    <text evidence="3">The sequence shown here is derived from an EMBL/GenBank/DDBJ whole genome shotgun (WGS) entry which is preliminary data.</text>
</comment>
<organism evidence="3 4">
    <name type="scientific">Aureobasidium pullulans</name>
    <name type="common">Black yeast</name>
    <name type="synonym">Pullularia pullulans</name>
    <dbReference type="NCBI Taxonomy" id="5580"/>
    <lineage>
        <taxon>Eukaryota</taxon>
        <taxon>Fungi</taxon>
        <taxon>Dikarya</taxon>
        <taxon>Ascomycota</taxon>
        <taxon>Pezizomycotina</taxon>
        <taxon>Dothideomycetes</taxon>
        <taxon>Dothideomycetidae</taxon>
        <taxon>Dothideales</taxon>
        <taxon>Saccotheciaceae</taxon>
        <taxon>Aureobasidium</taxon>
    </lineage>
</organism>
<dbReference type="AlphaFoldDB" id="A0A4S9Y6S4"/>
<evidence type="ECO:0000256" key="2">
    <source>
        <dbReference type="SAM" id="Phobius"/>
    </source>
</evidence>
<feature type="transmembrane region" description="Helical" evidence="2">
    <location>
        <begin position="285"/>
        <end position="305"/>
    </location>
</feature>
<feature type="compositionally biased region" description="Low complexity" evidence="1">
    <location>
        <begin position="349"/>
        <end position="362"/>
    </location>
</feature>
<feature type="transmembrane region" description="Helical" evidence="2">
    <location>
        <begin position="154"/>
        <end position="178"/>
    </location>
</feature>
<feature type="transmembrane region" description="Helical" evidence="2">
    <location>
        <begin position="240"/>
        <end position="265"/>
    </location>
</feature>
<feature type="transmembrane region" description="Helical" evidence="2">
    <location>
        <begin position="26"/>
        <end position="50"/>
    </location>
</feature>
<dbReference type="PANTHER" id="PTHR35184">
    <property type="entry name" value="YALI0C10208P"/>
    <property type="match status" value="1"/>
</dbReference>
<feature type="transmembrane region" description="Helical" evidence="2">
    <location>
        <begin position="113"/>
        <end position="133"/>
    </location>
</feature>
<evidence type="ECO:0000313" key="4">
    <source>
        <dbReference type="Proteomes" id="UP000310039"/>
    </source>
</evidence>
<dbReference type="PANTHER" id="PTHR35184:SF1">
    <property type="entry name" value="INTEGRAL MEMBRANE PROTEIN"/>
    <property type="match status" value="1"/>
</dbReference>
<evidence type="ECO:0000256" key="1">
    <source>
        <dbReference type="SAM" id="MobiDB-lite"/>
    </source>
</evidence>
<sequence length="452" mass="49232">MLASTHQSAPYRPEVQSLGGTPTVPVDIPVCAVFMLLYIIAGVLHFGTFLRNKKVGKKFIFGGMMFGRTSNLAPLVICSHSLLELSGLCKIRIVTLSLRIAWACYPRNIRLGIAAQIFVNIGVVLLYFVNLFFTQRIVRAQHPNFGWSKLFTPLIPIICAITVLTIIALIVAVIQSFYTLDKNIHRIDRIIELYGPTAFSAIAFVPIVIITISTLLRLIPSVRGQKALDKFGSGKMSTKIAIVIPSAALLTLAASLKAGTSYLRQVPLLTPDNTPEPTPWYFNRGIFYGFGFGVEIIILFFYMAVRVDKRFIIPDGAKGPYSYAGGFVFAGESGNEKSRLGQRDSTRNLTGSSQSLQSWGGSTRRGGRSKAPSVISWGGISQADTEMGIGEDGVEPVPYVTTEDGEIARPASIAGAEQEMGWDSKSGKWKLRPVSGMSAVSTAIPMMPREDV</sequence>
<accession>A0A4S9Y6S4</accession>
<evidence type="ECO:0000313" key="3">
    <source>
        <dbReference type="EMBL" id="THZ88698.1"/>
    </source>
</evidence>
<gene>
    <name evidence="3" type="ORF">D6C84_00646</name>
</gene>